<proteinExistence type="predicted"/>
<sequence length="193" mass="20666">MNDNPQSISEVVELAAQRHDASGRQLAQIAQSHGFQITAATVNKLRARTNKSSPTPDTIRVIAWLAGVSEEVAFTAAGQTVPGPPLGEELPPGADNLPPKARKAVIEYMRVLIDQQEQIRELTQQLEAAQASERSGGGAPAREDARAGQKNDAEVPEDFDLAAHPNMRLARDRFDAEHGDAGEESQSSPSGEV</sequence>
<feature type="compositionally biased region" description="Polar residues" evidence="1">
    <location>
        <begin position="184"/>
        <end position="193"/>
    </location>
</feature>
<accession>A0A0W8ID12</accession>
<protein>
    <submittedName>
        <fullName evidence="2">Uncharacterized protein</fullName>
    </submittedName>
</protein>
<name>A0A0W8ID12_9MICC</name>
<dbReference type="OrthoDB" id="4466134at2"/>
<feature type="compositionally biased region" description="Basic and acidic residues" evidence="1">
    <location>
        <begin position="141"/>
        <end position="153"/>
    </location>
</feature>
<dbReference type="AlphaFoldDB" id="A0A0W8ID12"/>
<dbReference type="EMBL" id="LQBM01000004">
    <property type="protein sequence ID" value="KUG57800.1"/>
    <property type="molecule type" value="Genomic_DNA"/>
</dbReference>
<evidence type="ECO:0000313" key="2">
    <source>
        <dbReference type="EMBL" id="KUG57800.1"/>
    </source>
</evidence>
<feature type="compositionally biased region" description="Basic and acidic residues" evidence="1">
    <location>
        <begin position="169"/>
        <end position="181"/>
    </location>
</feature>
<gene>
    <name evidence="2" type="ORF">AVL63_04560</name>
</gene>
<organism evidence="2 3">
    <name type="scientific">Nesterenkonia jeotgali</name>
    <dbReference type="NCBI Taxonomy" id="317018"/>
    <lineage>
        <taxon>Bacteria</taxon>
        <taxon>Bacillati</taxon>
        <taxon>Actinomycetota</taxon>
        <taxon>Actinomycetes</taxon>
        <taxon>Micrococcales</taxon>
        <taxon>Micrococcaceae</taxon>
        <taxon>Nesterenkonia</taxon>
    </lineage>
</organism>
<feature type="region of interest" description="Disordered" evidence="1">
    <location>
        <begin position="125"/>
        <end position="193"/>
    </location>
</feature>
<dbReference type="Proteomes" id="UP000054023">
    <property type="component" value="Unassembled WGS sequence"/>
</dbReference>
<dbReference type="RefSeq" id="WP_058889034.1">
    <property type="nucleotide sequence ID" value="NZ_LQBM01000004.1"/>
</dbReference>
<reference evidence="3" key="1">
    <citation type="submission" date="2015-12" db="EMBL/GenBank/DDBJ databases">
        <authorList>
            <person name="Nair G.R."/>
            <person name="Kaur G."/>
            <person name="Mayilraj S."/>
        </authorList>
    </citation>
    <scope>NUCLEOTIDE SEQUENCE [LARGE SCALE GENOMIC DNA]</scope>
    <source>
        <strain evidence="3">CD08_7</strain>
    </source>
</reference>
<evidence type="ECO:0000313" key="3">
    <source>
        <dbReference type="Proteomes" id="UP000054023"/>
    </source>
</evidence>
<comment type="caution">
    <text evidence="2">The sequence shown here is derived from an EMBL/GenBank/DDBJ whole genome shotgun (WGS) entry which is preliminary data.</text>
</comment>
<keyword evidence="3" id="KW-1185">Reference proteome</keyword>
<evidence type="ECO:0000256" key="1">
    <source>
        <dbReference type="SAM" id="MobiDB-lite"/>
    </source>
</evidence>